<evidence type="ECO:0000256" key="4">
    <source>
        <dbReference type="ARBA" id="ARBA00022454"/>
    </source>
</evidence>
<dbReference type="Gene3D" id="3.30.1640.10">
    <property type="entry name" value="mini-chromosome maintenance (MCM) complex, chain A, domain 1"/>
    <property type="match status" value="1"/>
</dbReference>
<dbReference type="InterPro" id="IPR008046">
    <property type="entry name" value="Mcm3"/>
</dbReference>
<evidence type="ECO:0000256" key="14">
    <source>
        <dbReference type="RuleBase" id="RU368061"/>
    </source>
</evidence>
<dbReference type="Pfam" id="PF17855">
    <property type="entry name" value="MCM_lid"/>
    <property type="match status" value="1"/>
</dbReference>
<dbReference type="InterPro" id="IPR027417">
    <property type="entry name" value="P-loop_NTPase"/>
</dbReference>
<comment type="function">
    <text evidence="14">Acts as component of the MCM2-7 complex (MCM complex) which is the replicative helicase essential for 'once per cell cycle' DNA replication initiation and elongation in eukaryotic cells. The active ATPase sites in the MCM2-7 ring are formed through the interaction surfaces of two neighboring subunits such that a critical structure of a conserved arginine finger motif is provided in trans relative to the ATP-binding site of the Walker A box of the adjacent subunit. The six ATPase active sites, however, are likely to contribute differentially to the complex helicase activity.</text>
</comment>
<gene>
    <name evidence="16" type="primary">MCM3</name>
    <name evidence="16" type="synonym">mcm3</name>
</gene>
<feature type="domain" description="MCM C-terminal AAA(+) ATPase" evidence="15">
    <location>
        <begin position="295"/>
        <end position="501"/>
    </location>
</feature>
<evidence type="ECO:0000256" key="11">
    <source>
        <dbReference type="ARBA" id="ARBA00023242"/>
    </source>
</evidence>
<evidence type="ECO:0000256" key="2">
    <source>
        <dbReference type="ARBA" id="ARBA00004286"/>
    </source>
</evidence>
<dbReference type="GO" id="GO:0042555">
    <property type="term" value="C:MCM complex"/>
    <property type="evidence" value="ECO:0007669"/>
    <property type="project" value="UniProtKB-UniRule"/>
</dbReference>
<dbReference type="Gene3D" id="2.20.28.10">
    <property type="match status" value="1"/>
</dbReference>
<keyword evidence="9 13" id="KW-0067">ATP-binding</keyword>
<name>A0A667ZEN0_9TELE</name>
<evidence type="ECO:0000256" key="12">
    <source>
        <dbReference type="ARBA" id="ARBA00023306"/>
    </source>
</evidence>
<dbReference type="Pfam" id="PF14551">
    <property type="entry name" value="MCM_N"/>
    <property type="match status" value="1"/>
</dbReference>
<comment type="catalytic activity">
    <reaction evidence="14">
        <text>ATP + H2O = ADP + phosphate + H(+)</text>
        <dbReference type="Rhea" id="RHEA:13065"/>
        <dbReference type="ChEBI" id="CHEBI:15377"/>
        <dbReference type="ChEBI" id="CHEBI:15378"/>
        <dbReference type="ChEBI" id="CHEBI:30616"/>
        <dbReference type="ChEBI" id="CHEBI:43474"/>
        <dbReference type="ChEBI" id="CHEBI:456216"/>
        <dbReference type="EC" id="3.6.4.12"/>
    </reaction>
</comment>
<evidence type="ECO:0000256" key="6">
    <source>
        <dbReference type="ARBA" id="ARBA00022741"/>
    </source>
</evidence>
<dbReference type="PANTHER" id="PTHR11630">
    <property type="entry name" value="DNA REPLICATION LICENSING FACTOR MCM FAMILY MEMBER"/>
    <property type="match status" value="1"/>
</dbReference>
<dbReference type="PROSITE" id="PS50051">
    <property type="entry name" value="MCM_2"/>
    <property type="match status" value="1"/>
</dbReference>
<dbReference type="GO" id="GO:1902975">
    <property type="term" value="P:mitotic DNA replication initiation"/>
    <property type="evidence" value="ECO:0007669"/>
    <property type="project" value="TreeGrafter"/>
</dbReference>
<dbReference type="SUPFAM" id="SSF52540">
    <property type="entry name" value="P-loop containing nucleoside triphosphate hydrolases"/>
    <property type="match status" value="1"/>
</dbReference>
<dbReference type="PRINTS" id="PR01659">
    <property type="entry name" value="MCMPROTEIN3"/>
</dbReference>
<reference evidence="16" key="1">
    <citation type="submission" date="2019-06" db="EMBL/GenBank/DDBJ databases">
        <authorList>
            <consortium name="Wellcome Sanger Institute Data Sharing"/>
        </authorList>
    </citation>
    <scope>NUCLEOTIDE SEQUENCE [LARGE SCALE GENOMIC DNA]</scope>
</reference>
<evidence type="ECO:0000313" key="17">
    <source>
        <dbReference type="Proteomes" id="UP000472263"/>
    </source>
</evidence>
<comment type="subcellular location">
    <subcellularLocation>
        <location evidence="2">Chromosome</location>
    </subcellularLocation>
    <subcellularLocation>
        <location evidence="1 14">Nucleus</location>
    </subcellularLocation>
</comment>
<organism evidence="16 17">
    <name type="scientific">Myripristis murdjan</name>
    <name type="common">pinecone soldierfish</name>
    <dbReference type="NCBI Taxonomy" id="586833"/>
    <lineage>
        <taxon>Eukaryota</taxon>
        <taxon>Metazoa</taxon>
        <taxon>Chordata</taxon>
        <taxon>Craniata</taxon>
        <taxon>Vertebrata</taxon>
        <taxon>Euteleostomi</taxon>
        <taxon>Actinopterygii</taxon>
        <taxon>Neopterygii</taxon>
        <taxon>Teleostei</taxon>
        <taxon>Neoteleostei</taxon>
        <taxon>Acanthomorphata</taxon>
        <taxon>Holocentriformes</taxon>
        <taxon>Holocentridae</taxon>
        <taxon>Myripristis</taxon>
    </lineage>
</organism>
<dbReference type="GO" id="GO:0017116">
    <property type="term" value="F:single-stranded DNA helicase activity"/>
    <property type="evidence" value="ECO:0007669"/>
    <property type="project" value="TreeGrafter"/>
</dbReference>
<dbReference type="PRINTS" id="PR01657">
    <property type="entry name" value="MCMFAMILY"/>
</dbReference>
<keyword evidence="7 14" id="KW-0378">Hydrolase</keyword>
<sequence length="694" mass="77881">MMATDVLDDRELREAQRDYLDFLDDDQDQGIYQNKVRDMIGENKARLIININDLRRRNEARAAKLMNNAFEELLAFQRALKDLVASVDATYAKQYEEFFIGLEGSFGSKHVTPRTLTSRLLGSMVCVEGIVTKCSLVRPKVVRSVHYCPATKKTLERKYTDMTSLDAFPSSAIYPTKDEENNPLETEFGLSIYKDHQTITVQEMPEKAPAGQLPRSVDIILDNDLVDVVKPGDRVQVVGTYRCLPGKKGGFTSGTFRTIMIACQVKQMSKEVSSFFSADDVAKIRKFSRSSSKDVFDQLARSLAPSIHGHEYIKKAILCMLLGGVEKVLENGSRIRGDINVLLIGDPSVAKSQLLRYVLHTAPRAIPTTGRGSSGVGLTAAVTTDQETGERRLEAGAMVLADRGVVCIDEFDKMSDMDRTAIHEVMEQGRVTIAKAGIHARLNARCSVLAAANPVYGRYDQYKTPMENIGLQDSLLSRFDLLFIMLDHMDPEQDREISDHVLRMHRYRDPREQDGAAMVLGGSVDILATDDPDAVQEAQEELQVYEKHNNLLHGSKRKRDKIVSKEFMRKYIHIAKGVTPVLTQEAANHIAEEYSRLRSQEQLGADIARTSPVTARTLETLIRLSTAHAKARMSKAVELEDSEVAVELVQFAYFKKVLLPLSVCRQRRQTLEQRLNLCPHLSLLLKHCYSLAFL</sequence>
<dbReference type="SMART" id="SM00350">
    <property type="entry name" value="MCM"/>
    <property type="match status" value="1"/>
</dbReference>
<dbReference type="SUPFAM" id="SSF50249">
    <property type="entry name" value="Nucleic acid-binding proteins"/>
    <property type="match status" value="1"/>
</dbReference>
<keyword evidence="11 14" id="KW-0539">Nucleus</keyword>
<dbReference type="Ensembl" id="ENSMMDT00005035123.1">
    <property type="protein sequence ID" value="ENSMMDP00005034364.1"/>
    <property type="gene ID" value="ENSMMDG00005016110.1"/>
</dbReference>
<dbReference type="Pfam" id="PF00493">
    <property type="entry name" value="MCM"/>
    <property type="match status" value="1"/>
</dbReference>
<dbReference type="EC" id="3.6.4.12" evidence="14"/>
<reference evidence="16" key="2">
    <citation type="submission" date="2025-08" db="UniProtKB">
        <authorList>
            <consortium name="Ensembl"/>
        </authorList>
    </citation>
    <scope>IDENTIFICATION</scope>
</reference>
<reference evidence="16" key="3">
    <citation type="submission" date="2025-09" db="UniProtKB">
        <authorList>
            <consortium name="Ensembl"/>
        </authorList>
    </citation>
    <scope>IDENTIFICATION</scope>
</reference>
<dbReference type="InterPro" id="IPR003593">
    <property type="entry name" value="AAA+_ATPase"/>
</dbReference>
<dbReference type="PROSITE" id="PS00847">
    <property type="entry name" value="MCM_1"/>
    <property type="match status" value="1"/>
</dbReference>
<dbReference type="Gene3D" id="3.40.50.300">
    <property type="entry name" value="P-loop containing nucleotide triphosphate hydrolases"/>
    <property type="match status" value="1"/>
</dbReference>
<evidence type="ECO:0000313" key="16">
    <source>
        <dbReference type="Ensembl" id="ENSMMDP00005034364.1"/>
    </source>
</evidence>
<protein>
    <recommendedName>
        <fullName evidence="14">DNA replication licensing factor MCM3</fullName>
        <ecNumber evidence="14">3.6.4.12</ecNumber>
    </recommendedName>
</protein>
<dbReference type="FunFam" id="2.20.28.10:FF:000006">
    <property type="entry name" value="DNA helicase"/>
    <property type="match status" value="1"/>
</dbReference>
<dbReference type="GO" id="GO:0005694">
    <property type="term" value="C:chromosome"/>
    <property type="evidence" value="ECO:0007669"/>
    <property type="project" value="UniProtKB-SubCell"/>
</dbReference>
<accession>A0A667ZEN0</accession>
<dbReference type="GO" id="GO:0016787">
    <property type="term" value="F:hydrolase activity"/>
    <property type="evidence" value="ECO:0007669"/>
    <property type="project" value="UniProtKB-KW"/>
</dbReference>
<dbReference type="InterPro" id="IPR027925">
    <property type="entry name" value="MCM_N"/>
</dbReference>
<evidence type="ECO:0000256" key="8">
    <source>
        <dbReference type="ARBA" id="ARBA00022806"/>
    </source>
</evidence>
<dbReference type="GO" id="GO:0000727">
    <property type="term" value="P:double-strand break repair via break-induced replication"/>
    <property type="evidence" value="ECO:0007669"/>
    <property type="project" value="TreeGrafter"/>
</dbReference>
<keyword evidence="10 13" id="KW-0238">DNA-binding</keyword>
<evidence type="ECO:0000256" key="10">
    <source>
        <dbReference type="ARBA" id="ARBA00023125"/>
    </source>
</evidence>
<dbReference type="SMART" id="SM00382">
    <property type="entry name" value="AAA"/>
    <property type="match status" value="1"/>
</dbReference>
<dbReference type="Gene3D" id="2.40.50.140">
    <property type="entry name" value="Nucleic acid-binding proteins"/>
    <property type="match status" value="1"/>
</dbReference>
<keyword evidence="12" id="KW-0131">Cell cycle</keyword>
<dbReference type="Pfam" id="PF17207">
    <property type="entry name" value="MCM_OB"/>
    <property type="match status" value="1"/>
</dbReference>
<dbReference type="InterPro" id="IPR012340">
    <property type="entry name" value="NA-bd_OB-fold"/>
</dbReference>
<dbReference type="GO" id="GO:0006271">
    <property type="term" value="P:DNA strand elongation involved in DNA replication"/>
    <property type="evidence" value="ECO:0007669"/>
    <property type="project" value="TreeGrafter"/>
</dbReference>
<comment type="similarity">
    <text evidence="3 13">Belongs to the MCM family.</text>
</comment>
<dbReference type="InterPro" id="IPR033762">
    <property type="entry name" value="MCM_OB"/>
</dbReference>
<dbReference type="GO" id="GO:0005634">
    <property type="term" value="C:nucleus"/>
    <property type="evidence" value="ECO:0007669"/>
    <property type="project" value="UniProtKB-SubCell"/>
</dbReference>
<dbReference type="InterPro" id="IPR001208">
    <property type="entry name" value="MCM_dom"/>
</dbReference>
<evidence type="ECO:0000259" key="15">
    <source>
        <dbReference type="PROSITE" id="PS50051"/>
    </source>
</evidence>
<evidence type="ECO:0000256" key="3">
    <source>
        <dbReference type="ARBA" id="ARBA00008010"/>
    </source>
</evidence>
<dbReference type="Proteomes" id="UP000472263">
    <property type="component" value="Chromosome 24"/>
</dbReference>
<proteinExistence type="inferred from homology"/>
<dbReference type="InterPro" id="IPR041562">
    <property type="entry name" value="MCM_lid"/>
</dbReference>
<dbReference type="PANTHER" id="PTHR11630:SF106">
    <property type="entry name" value="DNA REPLICATION LICENSING FACTOR MCM3"/>
    <property type="match status" value="1"/>
</dbReference>
<dbReference type="AlphaFoldDB" id="A0A667ZEN0"/>
<comment type="subunit">
    <text evidence="14">Component of the MCM2-7 complex.</text>
</comment>
<dbReference type="GO" id="GO:0005524">
    <property type="term" value="F:ATP binding"/>
    <property type="evidence" value="ECO:0007669"/>
    <property type="project" value="UniProtKB-UniRule"/>
</dbReference>
<dbReference type="GeneTree" id="ENSGT01150000286966"/>
<keyword evidence="4" id="KW-0158">Chromosome</keyword>
<keyword evidence="8 14" id="KW-0347">Helicase</keyword>
<dbReference type="InterPro" id="IPR018525">
    <property type="entry name" value="MCM_CS"/>
</dbReference>
<dbReference type="InterPro" id="IPR031327">
    <property type="entry name" value="MCM"/>
</dbReference>
<evidence type="ECO:0000256" key="1">
    <source>
        <dbReference type="ARBA" id="ARBA00004123"/>
    </source>
</evidence>
<evidence type="ECO:0000256" key="13">
    <source>
        <dbReference type="RuleBase" id="RU004070"/>
    </source>
</evidence>
<evidence type="ECO:0000256" key="5">
    <source>
        <dbReference type="ARBA" id="ARBA00022705"/>
    </source>
</evidence>
<keyword evidence="6 13" id="KW-0547">Nucleotide-binding</keyword>
<evidence type="ECO:0000256" key="7">
    <source>
        <dbReference type="ARBA" id="ARBA00022801"/>
    </source>
</evidence>
<dbReference type="FunFam" id="3.30.1640.10:FF:000002">
    <property type="entry name" value="DNA helicase"/>
    <property type="match status" value="1"/>
</dbReference>
<evidence type="ECO:0000256" key="9">
    <source>
        <dbReference type="ARBA" id="ARBA00022840"/>
    </source>
</evidence>
<keyword evidence="17" id="KW-1185">Reference proteome</keyword>
<dbReference type="GO" id="GO:0003697">
    <property type="term" value="F:single-stranded DNA binding"/>
    <property type="evidence" value="ECO:0007669"/>
    <property type="project" value="TreeGrafter"/>
</dbReference>
<dbReference type="CDD" id="cd17754">
    <property type="entry name" value="MCM3"/>
    <property type="match status" value="1"/>
</dbReference>
<keyword evidence="5 14" id="KW-0235">DNA replication</keyword>